<dbReference type="GO" id="GO:0005886">
    <property type="term" value="C:plasma membrane"/>
    <property type="evidence" value="ECO:0007669"/>
    <property type="project" value="UniProtKB-SubCell"/>
</dbReference>
<keyword evidence="11" id="KW-0175">Coiled coil</keyword>
<dbReference type="GO" id="GO:0003774">
    <property type="term" value="F:cytoskeletal motor activity"/>
    <property type="evidence" value="ECO:0007669"/>
    <property type="project" value="InterPro"/>
</dbReference>
<keyword evidence="5" id="KW-1003">Cell membrane</keyword>
<evidence type="ECO:0000256" key="9">
    <source>
        <dbReference type="ARBA" id="ARBA00023136"/>
    </source>
</evidence>
<keyword evidence="13" id="KW-0969">Cilium</keyword>
<dbReference type="PANTHER" id="PTHR38786">
    <property type="entry name" value="FLAGELLAR FLIJ PROTEIN"/>
    <property type="match status" value="1"/>
</dbReference>
<dbReference type="InterPro" id="IPR052570">
    <property type="entry name" value="FliJ"/>
</dbReference>
<reference evidence="13" key="1">
    <citation type="submission" date="2024-06" db="EMBL/GenBank/DDBJ databases">
        <title>Complete genome of Salinicola endophyticus HNIBRBA4755.</title>
        <authorList>
            <person name="Shin S.Y."/>
            <person name="Kang H."/>
            <person name="Song J."/>
        </authorList>
    </citation>
    <scope>NUCLEOTIDE SEQUENCE</scope>
    <source>
        <strain evidence="13">HNIBRBA4755</strain>
    </source>
</reference>
<feature type="compositionally biased region" description="Basic and acidic residues" evidence="12">
    <location>
        <begin position="119"/>
        <end position="133"/>
    </location>
</feature>
<evidence type="ECO:0000256" key="3">
    <source>
        <dbReference type="ARBA" id="ARBA00020392"/>
    </source>
</evidence>
<dbReference type="Gene3D" id="1.10.287.1700">
    <property type="match status" value="1"/>
</dbReference>
<comment type="subcellular location">
    <subcellularLocation>
        <location evidence="1">Cell membrane</location>
        <topology evidence="1">Peripheral membrane protein</topology>
        <orientation evidence="1">Cytoplasmic side</orientation>
    </subcellularLocation>
</comment>
<protein>
    <recommendedName>
        <fullName evidence="3">Flagellar FliJ protein</fullName>
    </recommendedName>
</protein>
<dbReference type="GO" id="GO:0006935">
    <property type="term" value="P:chemotaxis"/>
    <property type="evidence" value="ECO:0007669"/>
    <property type="project" value="UniProtKB-KW"/>
</dbReference>
<dbReference type="RefSeq" id="WP_353982226.1">
    <property type="nucleotide sequence ID" value="NZ_CP159578.1"/>
</dbReference>
<keyword evidence="9" id="KW-0472">Membrane</keyword>
<dbReference type="GO" id="GO:0009288">
    <property type="term" value="C:bacterial-type flagellum"/>
    <property type="evidence" value="ECO:0007669"/>
    <property type="project" value="InterPro"/>
</dbReference>
<evidence type="ECO:0000256" key="1">
    <source>
        <dbReference type="ARBA" id="ARBA00004413"/>
    </source>
</evidence>
<dbReference type="PANTHER" id="PTHR38786:SF1">
    <property type="entry name" value="FLAGELLAR FLIJ PROTEIN"/>
    <property type="match status" value="1"/>
</dbReference>
<name>A0AB74UBX1_9GAMM</name>
<evidence type="ECO:0000256" key="5">
    <source>
        <dbReference type="ARBA" id="ARBA00022475"/>
    </source>
</evidence>
<dbReference type="PRINTS" id="PR01004">
    <property type="entry name" value="FLGFLIJ"/>
</dbReference>
<dbReference type="AlphaFoldDB" id="A0AB74UBX1"/>
<dbReference type="GO" id="GO:0044781">
    <property type="term" value="P:bacterial-type flagellum organization"/>
    <property type="evidence" value="ECO:0007669"/>
    <property type="project" value="UniProtKB-KW"/>
</dbReference>
<organism evidence="13">
    <name type="scientific">Salinicola endophyticus</name>
    <dbReference type="NCBI Taxonomy" id="1949083"/>
    <lineage>
        <taxon>Bacteria</taxon>
        <taxon>Pseudomonadati</taxon>
        <taxon>Pseudomonadota</taxon>
        <taxon>Gammaproteobacteria</taxon>
        <taxon>Oceanospirillales</taxon>
        <taxon>Halomonadaceae</taxon>
        <taxon>Salinicola</taxon>
    </lineage>
</organism>
<comment type="similarity">
    <text evidence="2">Belongs to the FliJ family.</text>
</comment>
<dbReference type="Pfam" id="PF02050">
    <property type="entry name" value="FliJ"/>
    <property type="match status" value="1"/>
</dbReference>
<evidence type="ECO:0000256" key="7">
    <source>
        <dbReference type="ARBA" id="ARBA00022795"/>
    </source>
</evidence>
<keyword evidence="7" id="KW-1005">Bacterial flagellum biogenesis</keyword>
<evidence type="ECO:0000256" key="12">
    <source>
        <dbReference type="SAM" id="MobiDB-lite"/>
    </source>
</evidence>
<gene>
    <name evidence="13" type="primary">fliJ</name>
    <name evidence="13" type="ORF">ABV408_10215</name>
</gene>
<evidence type="ECO:0000256" key="11">
    <source>
        <dbReference type="SAM" id="Coils"/>
    </source>
</evidence>
<feature type="region of interest" description="Disordered" evidence="12">
    <location>
        <begin position="119"/>
        <end position="149"/>
    </location>
</feature>
<keyword evidence="13" id="KW-0966">Cell projection</keyword>
<proteinExistence type="inferred from homology"/>
<dbReference type="GO" id="GO:0015031">
    <property type="term" value="P:protein transport"/>
    <property type="evidence" value="ECO:0007669"/>
    <property type="project" value="UniProtKB-KW"/>
</dbReference>
<evidence type="ECO:0000256" key="10">
    <source>
        <dbReference type="ARBA" id="ARBA00023225"/>
    </source>
</evidence>
<accession>A0AB74UBX1</accession>
<dbReference type="GO" id="GO:0071973">
    <property type="term" value="P:bacterial-type flagellum-dependent cell motility"/>
    <property type="evidence" value="ECO:0007669"/>
    <property type="project" value="InterPro"/>
</dbReference>
<dbReference type="PIRSF" id="PIRSF019404">
    <property type="entry name" value="FliJ"/>
    <property type="match status" value="1"/>
</dbReference>
<evidence type="ECO:0000256" key="8">
    <source>
        <dbReference type="ARBA" id="ARBA00022927"/>
    </source>
</evidence>
<dbReference type="NCBIfam" id="TIGR02473">
    <property type="entry name" value="flagell_FliJ"/>
    <property type="match status" value="1"/>
</dbReference>
<evidence type="ECO:0000256" key="2">
    <source>
        <dbReference type="ARBA" id="ARBA00010004"/>
    </source>
</evidence>
<feature type="coiled-coil region" evidence="11">
    <location>
        <begin position="15"/>
        <end position="49"/>
    </location>
</feature>
<keyword evidence="10" id="KW-1006">Bacterial flagellum protein export</keyword>
<sequence length="149" mass="17701">MQAMAMLRDLARDSSDKAVKDLGQLQRQRQEAETRLEQLLQYREEYQHKLHTSLTEGVSSTQWRDFQQFLSSLDSAIAQQRRLLSEQESRVESGVTRWRGEQRKLNAYDTLYARGERDQLQHHARAEQRHSDEMAAQLRRRQQDNGRPY</sequence>
<dbReference type="EMBL" id="CP159578">
    <property type="protein sequence ID" value="XCJ81487.1"/>
    <property type="molecule type" value="Genomic_DNA"/>
</dbReference>
<keyword evidence="8" id="KW-0653">Protein transport</keyword>
<dbReference type="InterPro" id="IPR018006">
    <property type="entry name" value="Flag_FliJ_proteobac"/>
</dbReference>
<evidence type="ECO:0000313" key="13">
    <source>
        <dbReference type="EMBL" id="XCJ81487.1"/>
    </source>
</evidence>
<keyword evidence="4" id="KW-0813">Transport</keyword>
<keyword evidence="6" id="KW-0145">Chemotaxis</keyword>
<keyword evidence="13" id="KW-0282">Flagellum</keyword>
<evidence type="ECO:0000256" key="4">
    <source>
        <dbReference type="ARBA" id="ARBA00022448"/>
    </source>
</evidence>
<evidence type="ECO:0000256" key="6">
    <source>
        <dbReference type="ARBA" id="ARBA00022500"/>
    </source>
</evidence>
<dbReference type="InterPro" id="IPR012823">
    <property type="entry name" value="Flagell_FliJ"/>
</dbReference>
<dbReference type="InterPro" id="IPR053716">
    <property type="entry name" value="Flag_assembly_chemotaxis_eff"/>
</dbReference>